<dbReference type="EMBL" id="CP023510">
    <property type="protein sequence ID" value="ATF63330.1"/>
    <property type="molecule type" value="Genomic_DNA"/>
</dbReference>
<dbReference type="RefSeq" id="WP_096740959.1">
    <property type="nucleotide sequence ID" value="NZ_CALGWP010000069.1"/>
</dbReference>
<protein>
    <submittedName>
        <fullName evidence="2">ABC transporter substrate-binding protein</fullName>
    </submittedName>
</protein>
<evidence type="ECO:0000313" key="3">
    <source>
        <dbReference type="Proteomes" id="UP000218628"/>
    </source>
</evidence>
<gene>
    <name evidence="2" type="ORF">CO690_06425</name>
</gene>
<keyword evidence="1" id="KW-0175">Coiled coil</keyword>
<dbReference type="Proteomes" id="UP000218628">
    <property type="component" value="Chromosome"/>
</dbReference>
<evidence type="ECO:0000313" key="2">
    <source>
        <dbReference type="EMBL" id="ATF63330.1"/>
    </source>
</evidence>
<name>A0A291DG27_9MICC</name>
<dbReference type="AlphaFoldDB" id="A0A291DG27"/>
<evidence type="ECO:0000256" key="1">
    <source>
        <dbReference type="SAM" id="Coils"/>
    </source>
</evidence>
<proteinExistence type="predicted"/>
<reference evidence="3" key="1">
    <citation type="submission" date="2017-09" db="EMBL/GenBank/DDBJ databases">
        <title>FDA dAtabase for Regulatory Grade micrObial Sequences (FDA-ARGOS): Supporting development and validation of Infectious Disease Dx tests.</title>
        <authorList>
            <person name="Minogue T."/>
            <person name="Wolcott M."/>
            <person name="Wasieloski L."/>
            <person name="Aguilar W."/>
            <person name="Moore D."/>
            <person name="Tallon L."/>
            <person name="Sadzewicz L."/>
            <person name="Ott S."/>
            <person name="Zhao X."/>
            <person name="Nagaraj S."/>
            <person name="Vavikolanu K."/>
            <person name="Aluvathingal J."/>
            <person name="Nadendla S."/>
            <person name="Sichtig H."/>
        </authorList>
    </citation>
    <scope>NUCLEOTIDE SEQUENCE [LARGE SCALE GENOMIC DNA]</scope>
    <source>
        <strain evidence="3">FDAARGOS_369</strain>
    </source>
</reference>
<organism evidence="2 3">
    <name type="scientific">Rothia mucilaginosa</name>
    <dbReference type="NCBI Taxonomy" id="43675"/>
    <lineage>
        <taxon>Bacteria</taxon>
        <taxon>Bacillati</taxon>
        <taxon>Actinomycetota</taxon>
        <taxon>Actinomycetes</taxon>
        <taxon>Micrococcales</taxon>
        <taxon>Micrococcaceae</taxon>
        <taxon>Rothia</taxon>
    </lineage>
</organism>
<accession>A0A291DG27</accession>
<sequence>MTTIVDTAPPPVPQLPRIEPTDILRAAGHMGIGTAAGHALAEQLMAAAALARAKGAELSHRMRTEAQEIRTAHQRANELNGDHWASEAGRAYRRQLEEHREKIRNQAEQAESAAAMIAAAGEELANDLTAKAQAIQAAASVVDGLLGKLADGAADALEKLNPGEIIARSGVQKAQSTLDSLMHVNLPDGLSSLIRTH</sequence>
<feature type="coiled-coil region" evidence="1">
    <location>
        <begin position="89"/>
        <end position="116"/>
    </location>
</feature>